<proteinExistence type="predicted"/>
<gene>
    <name evidence="2" type="ORF">WN51_00770</name>
</gene>
<evidence type="ECO:0000313" key="2">
    <source>
        <dbReference type="EMBL" id="KOX72830.1"/>
    </source>
</evidence>
<name>A0A0M8ZX01_9HYME</name>
<reference evidence="2 3" key="1">
    <citation type="submission" date="2015-07" db="EMBL/GenBank/DDBJ databases">
        <title>The genome of Melipona quadrifasciata.</title>
        <authorList>
            <person name="Pan H."/>
            <person name="Kapheim K."/>
        </authorList>
    </citation>
    <scope>NUCLEOTIDE SEQUENCE [LARGE SCALE GENOMIC DNA]</scope>
    <source>
        <strain evidence="2">0111107301</strain>
        <tissue evidence="2">Whole body</tissue>
    </source>
</reference>
<accession>A0A0M8ZX01</accession>
<keyword evidence="3" id="KW-1185">Reference proteome</keyword>
<dbReference type="AlphaFoldDB" id="A0A0M8ZX01"/>
<dbReference type="EMBL" id="KQ435812">
    <property type="protein sequence ID" value="KOX72830.1"/>
    <property type="molecule type" value="Genomic_DNA"/>
</dbReference>
<evidence type="ECO:0000256" key="1">
    <source>
        <dbReference type="SAM" id="MobiDB-lite"/>
    </source>
</evidence>
<sequence length="60" mass="7212">MINSCMLEQSRKRHVRNLINDESPRYVRCEVDFRAASRRFQGENKRKGKRKLFSDNVLMP</sequence>
<dbReference type="Proteomes" id="UP000053105">
    <property type="component" value="Unassembled WGS sequence"/>
</dbReference>
<protein>
    <submittedName>
        <fullName evidence="2">Uncharacterized protein</fullName>
    </submittedName>
</protein>
<feature type="region of interest" description="Disordered" evidence="1">
    <location>
        <begin position="40"/>
        <end position="60"/>
    </location>
</feature>
<evidence type="ECO:0000313" key="3">
    <source>
        <dbReference type="Proteomes" id="UP000053105"/>
    </source>
</evidence>
<organism evidence="2 3">
    <name type="scientific">Melipona quadrifasciata</name>
    <dbReference type="NCBI Taxonomy" id="166423"/>
    <lineage>
        <taxon>Eukaryota</taxon>
        <taxon>Metazoa</taxon>
        <taxon>Ecdysozoa</taxon>
        <taxon>Arthropoda</taxon>
        <taxon>Hexapoda</taxon>
        <taxon>Insecta</taxon>
        <taxon>Pterygota</taxon>
        <taxon>Neoptera</taxon>
        <taxon>Endopterygota</taxon>
        <taxon>Hymenoptera</taxon>
        <taxon>Apocrita</taxon>
        <taxon>Aculeata</taxon>
        <taxon>Apoidea</taxon>
        <taxon>Anthophila</taxon>
        <taxon>Apidae</taxon>
        <taxon>Melipona</taxon>
    </lineage>
</organism>